<feature type="chain" id="PRO_5024334764" evidence="2">
    <location>
        <begin position="21"/>
        <end position="54"/>
    </location>
</feature>
<dbReference type="WBParaSite" id="MCU_002541-RA">
    <property type="protein sequence ID" value="MCU_002541-RA"/>
    <property type="gene ID" value="MCU_002541"/>
</dbReference>
<feature type="signal peptide" evidence="2">
    <location>
        <begin position="1"/>
        <end position="20"/>
    </location>
</feature>
<evidence type="ECO:0000256" key="1">
    <source>
        <dbReference type="SAM" id="MobiDB-lite"/>
    </source>
</evidence>
<evidence type="ECO:0000256" key="2">
    <source>
        <dbReference type="SAM" id="SignalP"/>
    </source>
</evidence>
<proteinExistence type="predicted"/>
<feature type="region of interest" description="Disordered" evidence="1">
    <location>
        <begin position="35"/>
        <end position="54"/>
    </location>
</feature>
<keyword evidence="2" id="KW-0732">Signal</keyword>
<dbReference type="AlphaFoldDB" id="A0A5K3ETM3"/>
<reference evidence="3" key="1">
    <citation type="submission" date="2019-11" db="UniProtKB">
        <authorList>
            <consortium name="WormBaseParasite"/>
        </authorList>
    </citation>
    <scope>IDENTIFICATION</scope>
</reference>
<sequence length="54" mass="6222">MLHLIHVLLWLAAYLPRMLLELRATQGWLRPGGPTCLHPDPSPHHTAFDRPVLY</sequence>
<name>A0A5K3ETM3_MESCO</name>
<accession>A0A5K3ETM3</accession>
<evidence type="ECO:0000313" key="3">
    <source>
        <dbReference type="WBParaSite" id="MCU_002541-RA"/>
    </source>
</evidence>
<organism evidence="3">
    <name type="scientific">Mesocestoides corti</name>
    <name type="common">Flatworm</name>
    <dbReference type="NCBI Taxonomy" id="53468"/>
    <lineage>
        <taxon>Eukaryota</taxon>
        <taxon>Metazoa</taxon>
        <taxon>Spiralia</taxon>
        <taxon>Lophotrochozoa</taxon>
        <taxon>Platyhelminthes</taxon>
        <taxon>Cestoda</taxon>
        <taxon>Eucestoda</taxon>
        <taxon>Cyclophyllidea</taxon>
        <taxon>Mesocestoididae</taxon>
        <taxon>Mesocestoides</taxon>
    </lineage>
</organism>
<protein>
    <submittedName>
        <fullName evidence="3">Secreted protein</fullName>
    </submittedName>
</protein>